<sequence length="458" mass="52878">MDIKIIKKLIEKHTYKHTDFIQKALEGRRYYEGNTDILYKKSIGEEIDNPLRNADNRISTNWHGLLVDQKAAYMFTYPPTFDTGDKEINRAIANSLGDEFPKVCKDLVVEASNTSIGWLHVWVDDEKKFQYAVVPSEQVIPLYSSDLKKRLTAVLRVYGDIDDKGISYIIYEYWTDKECFAYRRKTTLTLDEGLEEYNMFANFIVDTQTKQLSNQYYHKFEEVPFIPFVNNNIGTSDLKKVKKFIDVYDKVFSGFVNDLEDIQEIIFVLTNYGGTDLKNFLQNLKKHKVVDMQADGTDEKTGLETIKIDIPVEARGKILEICEKQIYKQGQGVDPNPESFGNSSGVALEYLYSLLELKVGLTETEFRIGFGKLIRLLCKANNIKINTIIQTWIRNKIRNDSETAEIAIKSKGVISDETIIKNHPWVDNPEDEIKNFKKQETMNLPFKDKVPVGEEDEE</sequence>
<keyword evidence="2" id="KW-1185">Reference proteome</keyword>
<dbReference type="InterPro" id="IPR021145">
    <property type="entry name" value="Portal_protein_SPP1_Gp6-like"/>
</dbReference>
<dbReference type="Pfam" id="PF05133">
    <property type="entry name" value="SPP1_portal"/>
    <property type="match status" value="1"/>
</dbReference>
<protein>
    <submittedName>
        <fullName evidence="1">Phage portal protein</fullName>
    </submittedName>
</protein>
<proteinExistence type="predicted"/>
<dbReference type="AlphaFoldDB" id="A0A9X4B4D4"/>
<evidence type="ECO:0000313" key="1">
    <source>
        <dbReference type="EMBL" id="MDC4242541.1"/>
    </source>
</evidence>
<dbReference type="NCBIfam" id="TIGR01538">
    <property type="entry name" value="portal_SPP1"/>
    <property type="match status" value="1"/>
</dbReference>
<organism evidence="1 2">
    <name type="scientific">Clostridium tertium</name>
    <dbReference type="NCBI Taxonomy" id="1559"/>
    <lineage>
        <taxon>Bacteria</taxon>
        <taxon>Bacillati</taxon>
        <taxon>Bacillota</taxon>
        <taxon>Clostridia</taxon>
        <taxon>Eubacteriales</taxon>
        <taxon>Clostridiaceae</taxon>
        <taxon>Clostridium</taxon>
    </lineage>
</organism>
<dbReference type="EMBL" id="JAMRYU010000037">
    <property type="protein sequence ID" value="MDC4242541.1"/>
    <property type="molecule type" value="Genomic_DNA"/>
</dbReference>
<evidence type="ECO:0000313" key="2">
    <source>
        <dbReference type="Proteomes" id="UP001141183"/>
    </source>
</evidence>
<dbReference type="Proteomes" id="UP001141183">
    <property type="component" value="Unassembled WGS sequence"/>
</dbReference>
<gene>
    <name evidence="1" type="ORF">NE398_20635</name>
</gene>
<dbReference type="InterPro" id="IPR006428">
    <property type="entry name" value="Portal_SPP1-type"/>
</dbReference>
<reference evidence="1" key="1">
    <citation type="submission" date="2022-05" db="EMBL/GenBank/DDBJ databases">
        <title>Draft genome sequence of Clostridium tertium strain CP3 isolated from Peru.</title>
        <authorList>
            <person name="Hurtado R."/>
            <person name="Lima L."/>
            <person name="Sousa T."/>
            <person name="Jaiswal A.K."/>
            <person name="Tiwari S."/>
            <person name="Maturrano L."/>
            <person name="Brenig B."/>
            <person name="Azevedo V."/>
        </authorList>
    </citation>
    <scope>NUCLEOTIDE SEQUENCE</scope>
    <source>
        <strain evidence="1">CP3</strain>
    </source>
</reference>
<dbReference type="RefSeq" id="WP_272470843.1">
    <property type="nucleotide sequence ID" value="NZ_JAMRYU010000037.1"/>
</dbReference>
<name>A0A9X4B4D4_9CLOT</name>
<comment type="caution">
    <text evidence="1">The sequence shown here is derived from an EMBL/GenBank/DDBJ whole genome shotgun (WGS) entry which is preliminary data.</text>
</comment>
<accession>A0A9X4B4D4</accession>